<dbReference type="Pfam" id="PF04542">
    <property type="entry name" value="Sigma70_r2"/>
    <property type="match status" value="1"/>
</dbReference>
<comment type="caution">
    <text evidence="4">The sequence shown here is derived from an EMBL/GenBank/DDBJ whole genome shotgun (WGS) entry which is preliminary data.</text>
</comment>
<dbReference type="InterPro" id="IPR014284">
    <property type="entry name" value="RNA_pol_sigma-70_dom"/>
</dbReference>
<dbReference type="STRING" id="1469647.BC351_18025"/>
<dbReference type="EMBL" id="MBTG01000004">
    <property type="protein sequence ID" value="OPH60394.1"/>
    <property type="molecule type" value="Genomic_DNA"/>
</dbReference>
<feature type="domain" description="RNA polymerase sigma-70 region 2" evidence="2">
    <location>
        <begin position="4"/>
        <end position="70"/>
    </location>
</feature>
<dbReference type="SUPFAM" id="SSF54427">
    <property type="entry name" value="NTF2-like"/>
    <property type="match status" value="1"/>
</dbReference>
<dbReference type="InterPro" id="IPR013325">
    <property type="entry name" value="RNA_pol_sigma_r2"/>
</dbReference>
<dbReference type="OrthoDB" id="3211555at2"/>
<dbReference type="NCBIfam" id="NF007214">
    <property type="entry name" value="PRK09636.1"/>
    <property type="match status" value="1"/>
</dbReference>
<dbReference type="InterPro" id="IPR052704">
    <property type="entry name" value="ECF_Sigma-70_Domain"/>
</dbReference>
<sequence length="286" mass="32087">MDTLYTQYKPLLFTLAYQLLGSIADAEDAVQDVFLKAYGVNLEEMDHPKAYLCRMVTNRSLDQLRSAKRRRERYVGPWLPEPIPTPEGDALESVVRSDLLSYAMLVLLERLTPRERAVFVLREALCFDHSAIADLMGISESNCRKIMSRARAKAGISEEETVTAEAGAGEWVVRFMFALEQGNLDTLLALLSEDVVLLSDGGGKVLAAAHPIETRLRVARFLLGIKDKALHNKETLQAELREVNGQSALLIRTQAGIDTILLVHVEQETIRHVYLVRNPDKLRAFN</sequence>
<dbReference type="SUPFAM" id="SSF88659">
    <property type="entry name" value="Sigma3 and sigma4 domains of RNA polymerase sigma factors"/>
    <property type="match status" value="1"/>
</dbReference>
<dbReference type="InterPro" id="IPR036388">
    <property type="entry name" value="WH-like_DNA-bd_sf"/>
</dbReference>
<dbReference type="InterPro" id="IPR013324">
    <property type="entry name" value="RNA_pol_sigma_r3/r4-like"/>
</dbReference>
<organism evidence="4 5">
    <name type="scientific">Paenibacillus ferrarius</name>
    <dbReference type="NCBI Taxonomy" id="1469647"/>
    <lineage>
        <taxon>Bacteria</taxon>
        <taxon>Bacillati</taxon>
        <taxon>Bacillota</taxon>
        <taxon>Bacilli</taxon>
        <taxon>Bacillales</taxon>
        <taxon>Paenibacillaceae</taxon>
        <taxon>Paenibacillus</taxon>
    </lineage>
</organism>
<feature type="domain" description="RNA polymerase sigma factor 70 region 4 type 2" evidence="3">
    <location>
        <begin position="104"/>
        <end position="153"/>
    </location>
</feature>
<dbReference type="Gene3D" id="1.10.10.10">
    <property type="entry name" value="Winged helix-like DNA-binding domain superfamily/Winged helix DNA-binding domain"/>
    <property type="match status" value="1"/>
</dbReference>
<dbReference type="GO" id="GO:0003677">
    <property type="term" value="F:DNA binding"/>
    <property type="evidence" value="ECO:0007669"/>
    <property type="project" value="InterPro"/>
</dbReference>
<dbReference type="SUPFAM" id="SSF88946">
    <property type="entry name" value="Sigma2 domain of RNA polymerase sigma factors"/>
    <property type="match status" value="1"/>
</dbReference>
<protein>
    <submittedName>
        <fullName evidence="4">RNA polymerase subunit sigma-24</fullName>
    </submittedName>
</protein>
<gene>
    <name evidence="4" type="ORF">BC351_18025</name>
</gene>
<reference evidence="5" key="1">
    <citation type="submission" date="2016-07" db="EMBL/GenBank/DDBJ databases">
        <authorList>
            <person name="Florea S."/>
            <person name="Webb J.S."/>
            <person name="Jaromczyk J."/>
            <person name="Schardl C.L."/>
        </authorList>
    </citation>
    <scope>NUCLEOTIDE SEQUENCE [LARGE SCALE GENOMIC DNA]</scope>
    <source>
        <strain evidence="5">CY1</strain>
    </source>
</reference>
<proteinExistence type="predicted"/>
<evidence type="ECO:0000259" key="2">
    <source>
        <dbReference type="Pfam" id="PF04542"/>
    </source>
</evidence>
<dbReference type="AlphaFoldDB" id="A0A1V4HQB0"/>
<accession>A0A1V4HQB0</accession>
<dbReference type="CDD" id="cd06171">
    <property type="entry name" value="Sigma70_r4"/>
    <property type="match status" value="1"/>
</dbReference>
<dbReference type="InterPro" id="IPR014303">
    <property type="entry name" value="RNA_pol_sigma-70_ECF"/>
</dbReference>
<comment type="subunit">
    <text evidence="1">Interacts transiently with the RNA polymerase catalytic core formed by RpoA, RpoB, RpoC and RpoZ (2 alpha, 1 beta, 1 beta' and 1 omega subunit) to form the RNA polymerase holoenzyme that can initiate transcription.</text>
</comment>
<dbReference type="GO" id="GO:0016987">
    <property type="term" value="F:sigma factor activity"/>
    <property type="evidence" value="ECO:0007669"/>
    <property type="project" value="InterPro"/>
</dbReference>
<evidence type="ECO:0000256" key="1">
    <source>
        <dbReference type="ARBA" id="ARBA00011344"/>
    </source>
</evidence>
<dbReference type="PANTHER" id="PTHR30173">
    <property type="entry name" value="SIGMA 19 FACTOR"/>
    <property type="match status" value="1"/>
</dbReference>
<evidence type="ECO:0000313" key="5">
    <source>
        <dbReference type="Proteomes" id="UP000190626"/>
    </source>
</evidence>
<dbReference type="Pfam" id="PF08281">
    <property type="entry name" value="Sigma70_r4_2"/>
    <property type="match status" value="1"/>
</dbReference>
<dbReference type="GO" id="GO:0006352">
    <property type="term" value="P:DNA-templated transcription initiation"/>
    <property type="evidence" value="ECO:0007669"/>
    <property type="project" value="InterPro"/>
</dbReference>
<dbReference type="InterPro" id="IPR032710">
    <property type="entry name" value="NTF2-like_dom_sf"/>
</dbReference>
<dbReference type="NCBIfam" id="TIGR02937">
    <property type="entry name" value="sigma70-ECF"/>
    <property type="match status" value="1"/>
</dbReference>
<dbReference type="InterPro" id="IPR007627">
    <property type="entry name" value="RNA_pol_sigma70_r2"/>
</dbReference>
<keyword evidence="5" id="KW-1185">Reference proteome</keyword>
<dbReference type="PANTHER" id="PTHR30173:SF36">
    <property type="entry name" value="ECF RNA POLYMERASE SIGMA FACTOR SIGJ"/>
    <property type="match status" value="1"/>
</dbReference>
<dbReference type="Gene3D" id="1.10.1740.10">
    <property type="match status" value="1"/>
</dbReference>
<dbReference type="InterPro" id="IPR013249">
    <property type="entry name" value="RNA_pol_sigma70_r4_t2"/>
</dbReference>
<evidence type="ECO:0000259" key="3">
    <source>
        <dbReference type="Pfam" id="PF08281"/>
    </source>
</evidence>
<dbReference type="RefSeq" id="WP_079409852.1">
    <property type="nucleotide sequence ID" value="NZ_MBTG01000004.1"/>
</dbReference>
<name>A0A1V4HQB0_9BACL</name>
<dbReference type="NCBIfam" id="TIGR02957">
    <property type="entry name" value="SigX4"/>
    <property type="match status" value="1"/>
</dbReference>
<dbReference type="Proteomes" id="UP000190626">
    <property type="component" value="Unassembled WGS sequence"/>
</dbReference>
<evidence type="ECO:0000313" key="4">
    <source>
        <dbReference type="EMBL" id="OPH60394.1"/>
    </source>
</evidence>